<dbReference type="RefSeq" id="XP_041135778.1">
    <property type="nucleotide sequence ID" value="XM_041283002.1"/>
</dbReference>
<dbReference type="PANTHER" id="PTHR14226:SF29">
    <property type="entry name" value="NEUROPATHY TARGET ESTERASE SWS"/>
    <property type="match status" value="1"/>
</dbReference>
<evidence type="ECO:0000256" key="7">
    <source>
        <dbReference type="ARBA" id="ARBA00022801"/>
    </source>
</evidence>
<dbReference type="GO" id="GO:0004622">
    <property type="term" value="F:phosphatidylcholine lysophospholipase activity"/>
    <property type="evidence" value="ECO:0007669"/>
    <property type="project" value="UniProtKB-EC"/>
</dbReference>
<dbReference type="FunFam" id="3.40.1090.10:FF:000013">
    <property type="entry name" value="Lysophospholipase NTE1"/>
    <property type="match status" value="1"/>
</dbReference>
<dbReference type="InterPro" id="IPR002641">
    <property type="entry name" value="PNPLA_dom"/>
</dbReference>
<evidence type="ECO:0000256" key="1">
    <source>
        <dbReference type="ARBA" id="ARBA00004586"/>
    </source>
</evidence>
<keyword evidence="6" id="KW-0677">Repeat</keyword>
<dbReference type="GeneID" id="64576429"/>
<dbReference type="PROSITE" id="PS50042">
    <property type="entry name" value="CNMP_BINDING_3"/>
    <property type="match status" value="2"/>
</dbReference>
<comment type="function">
    <text evidence="13">Intracellular phospholipase B that catalyzes the double deacylation of phosphatidylcholine (PC) to glycerophosphocholine (GroPCho). Plays an important role in membrane lipid homeostasis. Responsible for the rapid PC turnover in response to inositol, elevated temperatures, or when choline is present in the growth medium.</text>
</comment>
<reference evidence="20" key="1">
    <citation type="submission" date="2020-10" db="EMBL/GenBank/DDBJ databases">
        <authorList>
            <person name="Palmer J.M."/>
        </authorList>
    </citation>
    <scope>NUCLEOTIDE SEQUENCE</scope>
    <source>
        <strain evidence="20">UCD 2041</strain>
    </source>
</reference>
<feature type="active site" description="Proton acceptor" evidence="15">
    <location>
        <position position="1463"/>
    </location>
</feature>
<evidence type="ECO:0000256" key="2">
    <source>
        <dbReference type="ARBA" id="ARBA00006636"/>
    </source>
</evidence>
<dbReference type="InterPro" id="IPR016035">
    <property type="entry name" value="Acyl_Trfase/lysoPLipase"/>
</dbReference>
<feature type="domain" description="Cyclic nucleotide-binding" evidence="18">
    <location>
        <begin position="778"/>
        <end position="897"/>
    </location>
</feature>
<dbReference type="InterPro" id="IPR000595">
    <property type="entry name" value="cNMP-bd_dom"/>
</dbReference>
<dbReference type="InterPro" id="IPR001423">
    <property type="entry name" value="LysoPLipase_patatin_CS"/>
</dbReference>
<dbReference type="CDD" id="cd00038">
    <property type="entry name" value="CAP_ED"/>
    <property type="match status" value="2"/>
</dbReference>
<dbReference type="SUPFAM" id="SSF51206">
    <property type="entry name" value="cAMP-binding domain-like"/>
    <property type="match status" value="3"/>
</dbReference>
<dbReference type="Pfam" id="PF00027">
    <property type="entry name" value="cNMP_binding"/>
    <property type="match status" value="1"/>
</dbReference>
<evidence type="ECO:0000256" key="15">
    <source>
        <dbReference type="PROSITE-ProRule" id="PRU01161"/>
    </source>
</evidence>
<dbReference type="GO" id="GO:0046470">
    <property type="term" value="P:phosphatidylcholine metabolic process"/>
    <property type="evidence" value="ECO:0007669"/>
    <property type="project" value="InterPro"/>
</dbReference>
<evidence type="ECO:0000256" key="3">
    <source>
        <dbReference type="ARBA" id="ARBA00013274"/>
    </source>
</evidence>
<keyword evidence="5 16" id="KW-0812">Transmembrane</keyword>
<dbReference type="PANTHER" id="PTHR14226">
    <property type="entry name" value="NEUROPATHY TARGET ESTERASE/SWISS CHEESE D.MELANOGASTER"/>
    <property type="match status" value="1"/>
</dbReference>
<reference evidence="20" key="2">
    <citation type="journal article" name="BMC Genomics">
        <title>New genome assemblies reveal patterns of domestication and adaptation across Brettanomyces (Dekkera) species.</title>
        <authorList>
            <person name="Roach M.J."/>
            <person name="Borneman A.R."/>
        </authorList>
    </citation>
    <scope>NUCLEOTIDE SEQUENCE</scope>
    <source>
        <strain evidence="20">UCD 2041</strain>
    </source>
</reference>
<evidence type="ECO:0000256" key="11">
    <source>
        <dbReference type="ARBA" id="ARBA00023098"/>
    </source>
</evidence>
<organism evidence="20 21">
    <name type="scientific">Dekkera bruxellensis</name>
    <name type="common">Brettanomyces custersii</name>
    <dbReference type="NCBI Taxonomy" id="5007"/>
    <lineage>
        <taxon>Eukaryota</taxon>
        <taxon>Fungi</taxon>
        <taxon>Dikarya</taxon>
        <taxon>Ascomycota</taxon>
        <taxon>Saccharomycotina</taxon>
        <taxon>Pichiomycetes</taxon>
        <taxon>Pichiales</taxon>
        <taxon>Pichiaceae</taxon>
        <taxon>Brettanomyces</taxon>
    </lineage>
</organism>
<evidence type="ECO:0000313" key="21">
    <source>
        <dbReference type="Proteomes" id="UP000663131"/>
    </source>
</evidence>
<dbReference type="InterPro" id="IPR056556">
    <property type="entry name" value="NTE1_P-loop_dom"/>
</dbReference>
<gene>
    <name evidence="20" type="ORF">BRETT_004506</name>
</gene>
<feature type="compositionally biased region" description="Polar residues" evidence="17">
    <location>
        <begin position="296"/>
        <end position="313"/>
    </location>
</feature>
<dbReference type="Pfam" id="PF24179">
    <property type="entry name" value="NTE_Ploop"/>
    <property type="match status" value="1"/>
</dbReference>
<dbReference type="PROSITE" id="PS01237">
    <property type="entry name" value="UPF0028"/>
    <property type="match status" value="1"/>
</dbReference>
<evidence type="ECO:0000256" key="16">
    <source>
        <dbReference type="RuleBase" id="RU362043"/>
    </source>
</evidence>
<dbReference type="EMBL" id="CP063133">
    <property type="protein sequence ID" value="QOU19285.1"/>
    <property type="molecule type" value="Genomic_DNA"/>
</dbReference>
<feature type="short sequence motif" description="DGA/G" evidence="15">
    <location>
        <begin position="1463"/>
        <end position="1465"/>
    </location>
</feature>
<evidence type="ECO:0000256" key="9">
    <source>
        <dbReference type="ARBA" id="ARBA00022963"/>
    </source>
</evidence>
<feature type="transmembrane region" description="Helical" evidence="16">
    <location>
        <begin position="80"/>
        <end position="104"/>
    </location>
</feature>
<evidence type="ECO:0000256" key="10">
    <source>
        <dbReference type="ARBA" id="ARBA00022989"/>
    </source>
</evidence>
<dbReference type="SMART" id="SM00100">
    <property type="entry name" value="cNMP"/>
    <property type="match status" value="1"/>
</dbReference>
<feature type="short sequence motif" description="GXGXXG" evidence="15">
    <location>
        <begin position="1316"/>
        <end position="1321"/>
    </location>
</feature>
<name>A0A871R4X4_DEKBR</name>
<sequence length="1614" mass="179082">MSTIISSGTINQHDVITQDTRLDLATSLSSVALSNSRYYDASSSLITDLFWFISYCFYTVISNILYYIPTVIISILTHTFQFSLSFTSILLLLLVVIVVAYGYVRYIYLTKYSRLPEEPKRQEPTIDTFLEPPVEYGKSRVSYIDEFLSAIKIFGYLDKSVFHELTKSMQTQKLDSGEILFLDDTSGFTICVDGEIQVYFKVGDDKVQKQGPFAKDNSKDVVVVDGVRYQLLNNVKSGAPVSSFIGVLSLLTNQSSLLRYAAPTPSLLSPESLNRKSLPMPSDGFALDDTLGSCSPAISSPDVQSNNGRASSRYSRHSTKVDSLSVHKNVWQPSKALNGKDLDKNISPTETDPDGFLNDVGVVDGQPSSNSFPKAVHGVPQSINNTSLAGNFPISGDMGNTSLGSKVNGSGVELIAIPKGNCTISIIPRESFIKIAHKYPKATTHIIDMILTKLYRVTFQTANDYLDLTSDIFETELNLNNRITYKLPGYLHDTIIESLDLEADSAANADDSNLPYSEISTSKSQSAKTRPAIVIRSSRHFQNSSCDGTVSTSPKVCRDSDGLNSVKMSLKEQGSLAGASNMQPQKSNFSSALRSNSMFSLRSNDEGVNSMDVTNKRPSLIHHPSSSARHFTLKSRNKPNPGDLVSNAPLPKNESDMTFDGSKFIGRNDSFRNSEEFDDSIWASALSDAISEAIGIVKDVFTWNDSFPSSSIASTQYSSQVISSLTAINIVPTVEEGHSSDAHKYLTTGFKFHGNMDDDSVGSNSENGASDYEAVKKDLADEIQVMRISKGTKIIRAGEQTPGIYYVIDGSLDVSYWKGDMEELDDDDDSPYSKILYYRRRRSKNLKGNQQYLFTVGKGEIAGYLGTLIGSKSFIDVKATETTYAAFVPRDVFDFMIERYPRVESCIAKHLLTVLDHRLYLTDYAMEWVHCPAGKSLYNQGDPANGIYVVLNGRFRSVKVNSVDKRHVILGEHGQGESLGEVEVLTKTRRIVTLVAIRDSELARIPRTLFELIALSNPSIMVSVSRLVANRVKSTMANDPSLSPTPGISPHVKDEPLYQTFSNFRTLTILPVTQGLPVTEFGERLGLALEAIGQSVKILNQSSALTNLGKHAFDRLAKMKQSGYFAELEEKYDIVLYLVDSIANSSWTKTCIQQGDCILLIADATASPNVGEYERLLVKTKTTARTELVLLHPERYVRPGLTNKWLKNRIWVHAYHHIQMQCSKVHTVSPNVAHQDADVLRIEKLPGLLSKSTRIIKDNLKNRVESIVARNDLLLRLTRDSFRSKKYYQPMQVHKDDFMRLARLLTGQSVGLVLGGGGARGISHVGIIKALEDNGIPVDMIGGTSIGAFVGGLYAKEYDFVPMYGRVKTFAGRMGSLWRSLFDLTIPVTSYITGHVFNRGVWKAFGESRIEDFWIKYYANSTNITESLMEVHTSGYAWRYIRASMSLASLLPPITDNGNMLLDGGYVDNLTVEEMKRRGAKIIVACDVGSADDRTPMDYGDSLSGFWVLMNRINPFSKHPNVPTMADIQMRLAYVASVNALDRAKNTSGCLYLRPPIEGYATLDFSKFDEIYRTGYTYGSKIVKKLKDDNEFPVLKVKKREALGVHPLRRRYSI</sequence>
<feature type="active site" description="Nucleophile" evidence="15">
    <location>
        <position position="1345"/>
    </location>
</feature>
<evidence type="ECO:0000256" key="4">
    <source>
        <dbReference type="ARBA" id="ARBA00018317"/>
    </source>
</evidence>
<keyword evidence="7 15" id="KW-0378">Hydrolase</keyword>
<feature type="domain" description="PNPLA" evidence="19">
    <location>
        <begin position="1312"/>
        <end position="1476"/>
    </location>
</feature>
<dbReference type="InterPro" id="IPR014710">
    <property type="entry name" value="RmlC-like_jellyroll"/>
</dbReference>
<evidence type="ECO:0000313" key="20">
    <source>
        <dbReference type="EMBL" id="QOU19285.1"/>
    </source>
</evidence>
<dbReference type="Gene3D" id="3.40.1090.10">
    <property type="entry name" value="Cytosolic phospholipase A2 catalytic domain"/>
    <property type="match status" value="2"/>
</dbReference>
<dbReference type="EC" id="3.1.1.5" evidence="3 16"/>
<dbReference type="Pfam" id="PF01734">
    <property type="entry name" value="Patatin"/>
    <property type="match status" value="1"/>
</dbReference>
<dbReference type="Gene3D" id="2.60.120.10">
    <property type="entry name" value="Jelly Rolls"/>
    <property type="match status" value="3"/>
</dbReference>
<keyword evidence="9 15" id="KW-0442">Lipid degradation</keyword>
<dbReference type="SUPFAM" id="SSF52151">
    <property type="entry name" value="FabD/lysophospholipase-like"/>
    <property type="match status" value="1"/>
</dbReference>
<evidence type="ECO:0000256" key="6">
    <source>
        <dbReference type="ARBA" id="ARBA00022737"/>
    </source>
</evidence>
<keyword evidence="12 16" id="KW-0472">Membrane</keyword>
<protein>
    <recommendedName>
        <fullName evidence="4 16">Lysophospholipase NTE1</fullName>
        <ecNumber evidence="3 16">3.1.1.5</ecNumber>
    </recommendedName>
    <alternativeName>
        <fullName evidence="16">Intracellular phospholipase B</fullName>
    </alternativeName>
</protein>
<evidence type="ECO:0000256" key="8">
    <source>
        <dbReference type="ARBA" id="ARBA00022824"/>
    </source>
</evidence>
<dbReference type="InterPro" id="IPR018490">
    <property type="entry name" value="cNMP-bd_dom_sf"/>
</dbReference>
<dbReference type="OrthoDB" id="421051at2759"/>
<keyword evidence="10 16" id="KW-1133">Transmembrane helix</keyword>
<dbReference type="KEGG" id="bbrx:BRETT_004506"/>
<evidence type="ECO:0000256" key="17">
    <source>
        <dbReference type="SAM" id="MobiDB-lite"/>
    </source>
</evidence>
<keyword evidence="8 16" id="KW-0256">Endoplasmic reticulum</keyword>
<dbReference type="InterPro" id="IPR050301">
    <property type="entry name" value="NTE"/>
</dbReference>
<comment type="subcellular location">
    <subcellularLocation>
        <location evidence="1 16">Endoplasmic reticulum membrane</location>
    </subcellularLocation>
</comment>
<feature type="short sequence motif" description="GXSXG" evidence="15">
    <location>
        <begin position="1343"/>
        <end position="1347"/>
    </location>
</feature>
<comment type="catalytic activity">
    <reaction evidence="14 16">
        <text>a 1-acyl-sn-glycero-3-phosphocholine + H2O = sn-glycerol 3-phosphocholine + a fatty acid + H(+)</text>
        <dbReference type="Rhea" id="RHEA:15177"/>
        <dbReference type="ChEBI" id="CHEBI:15377"/>
        <dbReference type="ChEBI" id="CHEBI:15378"/>
        <dbReference type="ChEBI" id="CHEBI:16870"/>
        <dbReference type="ChEBI" id="CHEBI:28868"/>
        <dbReference type="ChEBI" id="CHEBI:58168"/>
        <dbReference type="EC" id="3.1.1.5"/>
    </reaction>
</comment>
<feature type="region of interest" description="Disordered" evidence="17">
    <location>
        <begin position="296"/>
        <end position="319"/>
    </location>
</feature>
<feature type="region of interest" description="Disordered" evidence="17">
    <location>
        <begin position="603"/>
        <end position="661"/>
    </location>
</feature>
<evidence type="ECO:0000259" key="18">
    <source>
        <dbReference type="PROSITE" id="PS50042"/>
    </source>
</evidence>
<proteinExistence type="inferred from homology"/>
<feature type="domain" description="Cyclic nucleotide-binding" evidence="18">
    <location>
        <begin position="899"/>
        <end position="1013"/>
    </location>
</feature>
<evidence type="ECO:0000256" key="5">
    <source>
        <dbReference type="ARBA" id="ARBA00022692"/>
    </source>
</evidence>
<keyword evidence="11 15" id="KW-0443">Lipid metabolism</keyword>
<dbReference type="GO" id="GO:0016042">
    <property type="term" value="P:lipid catabolic process"/>
    <property type="evidence" value="ECO:0007669"/>
    <property type="project" value="UniProtKB-UniRule"/>
</dbReference>
<accession>A0A871R4X4</accession>
<dbReference type="GO" id="GO:0005789">
    <property type="term" value="C:endoplasmic reticulum membrane"/>
    <property type="evidence" value="ECO:0007669"/>
    <property type="project" value="UniProtKB-SubCell"/>
</dbReference>
<evidence type="ECO:0000256" key="12">
    <source>
        <dbReference type="ARBA" id="ARBA00023136"/>
    </source>
</evidence>
<dbReference type="Proteomes" id="UP000663131">
    <property type="component" value="Chromosome 5"/>
</dbReference>
<evidence type="ECO:0000256" key="13">
    <source>
        <dbReference type="ARBA" id="ARBA00024965"/>
    </source>
</evidence>
<evidence type="ECO:0000256" key="14">
    <source>
        <dbReference type="ARBA" id="ARBA00049531"/>
    </source>
</evidence>
<dbReference type="FunFam" id="3.40.1090.10:FF:000007">
    <property type="entry name" value="Lysophospholipase NTE1"/>
    <property type="match status" value="1"/>
</dbReference>
<dbReference type="PROSITE" id="PS51635">
    <property type="entry name" value="PNPLA"/>
    <property type="match status" value="1"/>
</dbReference>
<feature type="transmembrane region" description="Helical" evidence="16">
    <location>
        <begin position="49"/>
        <end position="68"/>
    </location>
</feature>
<evidence type="ECO:0000259" key="19">
    <source>
        <dbReference type="PROSITE" id="PS51635"/>
    </source>
</evidence>
<comment type="similarity">
    <text evidence="2 16">Belongs to the NTE family.</text>
</comment>